<keyword evidence="4 5" id="KW-0720">Serine protease</keyword>
<dbReference type="GO" id="GO:0008236">
    <property type="term" value="F:serine-type peptidase activity"/>
    <property type="evidence" value="ECO:0007669"/>
    <property type="project" value="UniProtKB-KW"/>
</dbReference>
<dbReference type="Gene3D" id="3.90.226.10">
    <property type="entry name" value="2-enoyl-CoA Hydratase, Chain A, domain 1"/>
    <property type="match status" value="1"/>
</dbReference>
<proteinExistence type="inferred from homology"/>
<dbReference type="InterPro" id="IPR001478">
    <property type="entry name" value="PDZ"/>
</dbReference>
<dbReference type="InterPro" id="IPR036034">
    <property type="entry name" value="PDZ_sf"/>
</dbReference>
<evidence type="ECO:0000256" key="3">
    <source>
        <dbReference type="ARBA" id="ARBA00022801"/>
    </source>
</evidence>
<dbReference type="SUPFAM" id="SSF52096">
    <property type="entry name" value="ClpP/crotonase"/>
    <property type="match status" value="1"/>
</dbReference>
<dbReference type="GO" id="GO:0006508">
    <property type="term" value="P:proteolysis"/>
    <property type="evidence" value="ECO:0007669"/>
    <property type="project" value="UniProtKB-KW"/>
</dbReference>
<dbReference type="CDD" id="cd07560">
    <property type="entry name" value="Peptidase_S41_CPP"/>
    <property type="match status" value="1"/>
</dbReference>
<dbReference type="CDD" id="cd06782">
    <property type="entry name" value="cpPDZ_CPP-like"/>
    <property type="match status" value="1"/>
</dbReference>
<dbReference type="InterPro" id="IPR029045">
    <property type="entry name" value="ClpP/crotonase-like_dom_sf"/>
</dbReference>
<dbReference type="EMBL" id="NDXW01000001">
    <property type="protein sequence ID" value="RDH43117.1"/>
    <property type="molecule type" value="Genomic_DNA"/>
</dbReference>
<dbReference type="SUPFAM" id="SSF50156">
    <property type="entry name" value="PDZ domain-like"/>
    <property type="match status" value="1"/>
</dbReference>
<gene>
    <name evidence="8" type="ORF">B9G39_06460</name>
</gene>
<sequence length="706" mass="80980">MALNLCKSKLLNALLFTTMTSLSLATIAKVIPAEQLNLQELTPTEDQRLATVNMVQLLRRHYEKIPLNDQSSVKIFDRYLETLDPDRRYFLLQDISEFEKYRHKLDNDLKTGNLRHAFEMFNRYQARVKQHLLFNLKLLKRGVSRFNFAINETLETDRKNAHWTATHADQQSLWRKILKDRILRLRLAGKEDEEIVKLLTKRFNNQLNRLHQNNNEDAYQIFVNAFTQIYDPHTQYFSPRRAENFDINMSLKLEGIGAVLQSEDEYTKVVRLVNKGPADKAGQLKPADKIVGVGQGTDGEIVDVIGWRLDEVVELIRGKKDTIVRLEVIPSGSDTTGPGKVYSIKRDTVKLEEQSAQKKLFTIKEKGKSFKVGIIQIPTFYIDFKSAQAGEPEYKSTTRDVKRLLKELEKEKVDGLVIDLRNNGGGSLQEANELTGLFIKQGPTVVVKDSLGRVDTQEDPDGSIYYDGPMVVLVNRLSASASEIFAGAMQDYRRALVAGSQTFGKGTVQSIQPLNHGQLKYTLAKFYRVSGQSTQHQGIMPDIHFPAVYNTEEIGESSLPDALPWDTIKPVRHTPYQANIPEIMLLQKKHNQRIQLSPDFIYIQDQLNYQRELEKQTKISLNQKQRQEELQQRQEQRLAMENTFRKAKGKDTYKSYTDFEEAAEKESLKEQEDLPVEDDAYLFEAGNVLVDYVQLKQRIAANDSVF</sequence>
<feature type="chain" id="PRO_5020302745" evidence="6">
    <location>
        <begin position="26"/>
        <end position="706"/>
    </location>
</feature>
<organism evidence="8 9">
    <name type="scientific">Zooshikella ganghwensis</name>
    <dbReference type="NCBI Taxonomy" id="202772"/>
    <lineage>
        <taxon>Bacteria</taxon>
        <taxon>Pseudomonadati</taxon>
        <taxon>Pseudomonadota</taxon>
        <taxon>Gammaproteobacteria</taxon>
        <taxon>Oceanospirillales</taxon>
        <taxon>Zooshikellaceae</taxon>
        <taxon>Zooshikella</taxon>
    </lineage>
</organism>
<dbReference type="Pfam" id="PF17804">
    <property type="entry name" value="TSP_NTD"/>
    <property type="match status" value="1"/>
</dbReference>
<dbReference type="PANTHER" id="PTHR32060">
    <property type="entry name" value="TAIL-SPECIFIC PROTEASE"/>
    <property type="match status" value="1"/>
</dbReference>
<evidence type="ECO:0000256" key="1">
    <source>
        <dbReference type="ARBA" id="ARBA00009179"/>
    </source>
</evidence>
<evidence type="ECO:0000313" key="9">
    <source>
        <dbReference type="Proteomes" id="UP000257039"/>
    </source>
</evidence>
<dbReference type="InterPro" id="IPR040573">
    <property type="entry name" value="TSP_N"/>
</dbReference>
<dbReference type="Gene3D" id="2.30.42.10">
    <property type="match status" value="1"/>
</dbReference>
<dbReference type="GO" id="GO:0030288">
    <property type="term" value="C:outer membrane-bounded periplasmic space"/>
    <property type="evidence" value="ECO:0007669"/>
    <property type="project" value="TreeGrafter"/>
</dbReference>
<dbReference type="SMART" id="SM00245">
    <property type="entry name" value="TSPc"/>
    <property type="match status" value="1"/>
</dbReference>
<protein>
    <submittedName>
        <fullName evidence="8">Tail-specific protease</fullName>
    </submittedName>
</protein>
<dbReference type="SMART" id="SM00228">
    <property type="entry name" value="PDZ"/>
    <property type="match status" value="1"/>
</dbReference>
<evidence type="ECO:0000259" key="7">
    <source>
        <dbReference type="PROSITE" id="PS50106"/>
    </source>
</evidence>
<keyword evidence="9" id="KW-1185">Reference proteome</keyword>
<evidence type="ECO:0000256" key="5">
    <source>
        <dbReference type="RuleBase" id="RU004404"/>
    </source>
</evidence>
<keyword evidence="3 5" id="KW-0378">Hydrolase</keyword>
<dbReference type="InterPro" id="IPR004447">
    <property type="entry name" value="Peptidase_S41A"/>
</dbReference>
<feature type="domain" description="PDZ" evidence="7">
    <location>
        <begin position="246"/>
        <end position="323"/>
    </location>
</feature>
<dbReference type="InterPro" id="IPR005151">
    <property type="entry name" value="Tail-specific_protease"/>
</dbReference>
<evidence type="ECO:0000256" key="2">
    <source>
        <dbReference type="ARBA" id="ARBA00022670"/>
    </source>
</evidence>
<keyword evidence="6" id="KW-0732">Signal</keyword>
<dbReference type="Proteomes" id="UP000257039">
    <property type="component" value="Unassembled WGS sequence"/>
</dbReference>
<reference evidence="8 9" key="1">
    <citation type="submission" date="2017-04" db="EMBL/GenBank/DDBJ databases">
        <title>Draft genome sequence of Zooshikella ganghwensis VG4 isolated from Red Sea sediments.</title>
        <authorList>
            <person name="Rehman Z."/>
            <person name="Alam I."/>
            <person name="Kamau A."/>
            <person name="Bajic V."/>
            <person name="Leiknes T."/>
        </authorList>
    </citation>
    <scope>NUCLEOTIDE SEQUENCE [LARGE SCALE GENOMIC DNA]</scope>
    <source>
        <strain evidence="8 9">VG4</strain>
    </source>
</reference>
<dbReference type="Pfam" id="PF00595">
    <property type="entry name" value="PDZ"/>
    <property type="match status" value="1"/>
</dbReference>
<evidence type="ECO:0000313" key="8">
    <source>
        <dbReference type="EMBL" id="RDH43117.1"/>
    </source>
</evidence>
<dbReference type="InterPro" id="IPR020992">
    <property type="entry name" value="Tail_Prtase_C"/>
</dbReference>
<dbReference type="Gene3D" id="3.30.750.44">
    <property type="match status" value="1"/>
</dbReference>
<dbReference type="GO" id="GO:0004175">
    <property type="term" value="F:endopeptidase activity"/>
    <property type="evidence" value="ECO:0007669"/>
    <property type="project" value="TreeGrafter"/>
</dbReference>
<name>A0A4P9VLA7_9GAMM</name>
<dbReference type="Pfam" id="PF11818">
    <property type="entry name" value="DUF3340"/>
    <property type="match status" value="1"/>
</dbReference>
<dbReference type="NCBIfam" id="TIGR00225">
    <property type="entry name" value="prc"/>
    <property type="match status" value="1"/>
</dbReference>
<dbReference type="Pfam" id="PF03572">
    <property type="entry name" value="Peptidase_S41"/>
    <property type="match status" value="1"/>
</dbReference>
<dbReference type="FunFam" id="3.90.226.10:FF:000090">
    <property type="entry name" value="Tail-specific protease"/>
    <property type="match status" value="1"/>
</dbReference>
<dbReference type="PROSITE" id="PS50106">
    <property type="entry name" value="PDZ"/>
    <property type="match status" value="1"/>
</dbReference>
<dbReference type="AlphaFoldDB" id="A0A4P9VLA7"/>
<comment type="caution">
    <text evidence="8">The sequence shown here is derived from an EMBL/GenBank/DDBJ whole genome shotgun (WGS) entry which is preliminary data.</text>
</comment>
<keyword evidence="2 5" id="KW-0645">Protease</keyword>
<feature type="signal peptide" evidence="6">
    <location>
        <begin position="1"/>
        <end position="25"/>
    </location>
</feature>
<comment type="similarity">
    <text evidence="1 5">Belongs to the peptidase S41A family.</text>
</comment>
<dbReference type="PANTHER" id="PTHR32060:SF22">
    <property type="entry name" value="CARBOXYL-TERMINAL-PROCESSING PEPTIDASE 3, CHLOROPLASTIC"/>
    <property type="match status" value="1"/>
</dbReference>
<dbReference type="GO" id="GO:0007165">
    <property type="term" value="P:signal transduction"/>
    <property type="evidence" value="ECO:0007669"/>
    <property type="project" value="TreeGrafter"/>
</dbReference>
<evidence type="ECO:0000256" key="6">
    <source>
        <dbReference type="SAM" id="SignalP"/>
    </source>
</evidence>
<evidence type="ECO:0000256" key="4">
    <source>
        <dbReference type="ARBA" id="ARBA00022825"/>
    </source>
</evidence>
<accession>A0A4P9VLA7</accession>
<dbReference type="RefSeq" id="WP_094786499.1">
    <property type="nucleotide sequence ID" value="NZ_NDXW01000001.1"/>
</dbReference>